<dbReference type="PANTHER" id="PTHR46162">
    <property type="entry name" value="TRAF-LIKE FAMILY PROTEIN"/>
    <property type="match status" value="1"/>
</dbReference>
<accession>A0A022QGF8</accession>
<dbReference type="AlphaFoldDB" id="A0A022QGF8"/>
<dbReference type="Proteomes" id="UP000030748">
    <property type="component" value="Unassembled WGS sequence"/>
</dbReference>
<evidence type="ECO:0000259" key="1">
    <source>
        <dbReference type="PROSITE" id="PS50144"/>
    </source>
</evidence>
<sequence length="271" mass="30379">MGNYLCLKPATKDEVTTLNTREAPPAHFMIKIESFSVLEKYGIKKYETKEFVATITSGCLNLYRRLIFKFNGKDSDYISVNLAMADTTSLPTNWEVNALFSVFIFNQISGNYLSSTGRTLCFQATKSEWGISKLISRKVLSDPSNGYIIDDRCVFGAEVFVVKREAAIERVLLTNVNTYYNHALEILGFSQLPQRWVSEEFDAGGQKWKILLYPKGNAEGTGSHFSASSSSWGRPVYIDLATINDPNKGFIVKYCCLLNIEINVKAVAHVS</sequence>
<evidence type="ECO:0000313" key="3">
    <source>
        <dbReference type="Proteomes" id="UP000030748"/>
    </source>
</evidence>
<name>A0A022QGF8_ERYGU</name>
<dbReference type="eggNOG" id="KOG1987">
    <property type="taxonomic scope" value="Eukaryota"/>
</dbReference>
<protein>
    <recommendedName>
        <fullName evidence="1">MATH domain-containing protein</fullName>
    </recommendedName>
</protein>
<dbReference type="Pfam" id="PF22486">
    <property type="entry name" value="MATH_2"/>
    <property type="match status" value="1"/>
</dbReference>
<feature type="domain" description="MATH" evidence="1">
    <location>
        <begin position="25"/>
        <end position="159"/>
    </location>
</feature>
<reference evidence="2 3" key="1">
    <citation type="journal article" date="2013" name="Proc. Natl. Acad. Sci. U.S.A.">
        <title>Fine-scale variation in meiotic recombination in Mimulus inferred from population shotgun sequencing.</title>
        <authorList>
            <person name="Hellsten U."/>
            <person name="Wright K.M."/>
            <person name="Jenkins J."/>
            <person name="Shu S."/>
            <person name="Yuan Y."/>
            <person name="Wessler S.R."/>
            <person name="Schmutz J."/>
            <person name="Willis J.H."/>
            <person name="Rokhsar D.S."/>
        </authorList>
    </citation>
    <scope>NUCLEOTIDE SEQUENCE [LARGE SCALE GENOMIC DNA]</scope>
    <source>
        <strain evidence="3">cv. DUN x IM62</strain>
    </source>
</reference>
<dbReference type="InterPro" id="IPR008974">
    <property type="entry name" value="TRAF-like"/>
</dbReference>
<proteinExistence type="predicted"/>
<dbReference type="Gene3D" id="2.60.210.10">
    <property type="entry name" value="Apoptosis, Tumor Necrosis Factor Receptor Associated Protein 2, Chain A"/>
    <property type="match status" value="3"/>
</dbReference>
<keyword evidence="3" id="KW-1185">Reference proteome</keyword>
<organism evidence="2 3">
    <name type="scientific">Erythranthe guttata</name>
    <name type="common">Yellow monkey flower</name>
    <name type="synonym">Mimulus guttatus</name>
    <dbReference type="NCBI Taxonomy" id="4155"/>
    <lineage>
        <taxon>Eukaryota</taxon>
        <taxon>Viridiplantae</taxon>
        <taxon>Streptophyta</taxon>
        <taxon>Embryophyta</taxon>
        <taxon>Tracheophyta</taxon>
        <taxon>Spermatophyta</taxon>
        <taxon>Magnoliopsida</taxon>
        <taxon>eudicotyledons</taxon>
        <taxon>Gunneridae</taxon>
        <taxon>Pentapetalae</taxon>
        <taxon>asterids</taxon>
        <taxon>lamiids</taxon>
        <taxon>Lamiales</taxon>
        <taxon>Phrymaceae</taxon>
        <taxon>Erythranthe</taxon>
    </lineage>
</organism>
<dbReference type="PANTHER" id="PTHR46162:SF20">
    <property type="entry name" value="UBIQUITIN CARBOXYL-TERMINAL HYDROLASE 7-LIKE ISOFORM X1"/>
    <property type="match status" value="1"/>
</dbReference>
<dbReference type="PROSITE" id="PS50144">
    <property type="entry name" value="MATH"/>
    <property type="match status" value="1"/>
</dbReference>
<dbReference type="InterPro" id="IPR002083">
    <property type="entry name" value="MATH/TRAF_dom"/>
</dbReference>
<evidence type="ECO:0000313" key="2">
    <source>
        <dbReference type="EMBL" id="EYU25585.1"/>
    </source>
</evidence>
<dbReference type="SUPFAM" id="SSF49599">
    <property type="entry name" value="TRAF domain-like"/>
    <property type="match status" value="2"/>
</dbReference>
<dbReference type="EMBL" id="KI632002">
    <property type="protein sequence ID" value="EYU25585.1"/>
    <property type="molecule type" value="Genomic_DNA"/>
</dbReference>
<dbReference type="CDD" id="cd00121">
    <property type="entry name" value="MATH"/>
    <property type="match status" value="1"/>
</dbReference>
<gene>
    <name evidence="2" type="ORF">MIMGU_mgv1a017793mg</name>
</gene>